<evidence type="ECO:0000256" key="1">
    <source>
        <dbReference type="SAM" id="MobiDB-lite"/>
    </source>
</evidence>
<protein>
    <submittedName>
        <fullName evidence="2">Uncharacterized protein</fullName>
    </submittedName>
</protein>
<gene>
    <name evidence="2" type="ORF">VFPBJ_01733</name>
</gene>
<organism evidence="2 3">
    <name type="scientific">Purpureocillium lilacinum</name>
    <name type="common">Paecilomyces lilacinus</name>
    <dbReference type="NCBI Taxonomy" id="33203"/>
    <lineage>
        <taxon>Eukaryota</taxon>
        <taxon>Fungi</taxon>
        <taxon>Dikarya</taxon>
        <taxon>Ascomycota</taxon>
        <taxon>Pezizomycotina</taxon>
        <taxon>Sordariomycetes</taxon>
        <taxon>Hypocreomycetidae</taxon>
        <taxon>Hypocreales</taxon>
        <taxon>Ophiocordycipitaceae</taxon>
        <taxon>Purpureocillium</taxon>
    </lineage>
</organism>
<feature type="compositionally biased region" description="Low complexity" evidence="1">
    <location>
        <begin position="146"/>
        <end position="163"/>
    </location>
</feature>
<dbReference type="EMBL" id="LSBH01000001">
    <property type="protein sequence ID" value="OAQ87693.1"/>
    <property type="molecule type" value="Genomic_DNA"/>
</dbReference>
<proteinExistence type="predicted"/>
<name>A0A179HDX0_PURLI</name>
<comment type="caution">
    <text evidence="2">The sequence shown here is derived from an EMBL/GenBank/DDBJ whole genome shotgun (WGS) entry which is preliminary data.</text>
</comment>
<evidence type="ECO:0000313" key="3">
    <source>
        <dbReference type="Proteomes" id="UP000078240"/>
    </source>
</evidence>
<feature type="compositionally biased region" description="Polar residues" evidence="1">
    <location>
        <begin position="187"/>
        <end position="197"/>
    </location>
</feature>
<evidence type="ECO:0000313" key="2">
    <source>
        <dbReference type="EMBL" id="OAQ87693.1"/>
    </source>
</evidence>
<dbReference type="Proteomes" id="UP000078240">
    <property type="component" value="Unassembled WGS sequence"/>
</dbReference>
<feature type="region of interest" description="Disordered" evidence="1">
    <location>
        <begin position="91"/>
        <end position="201"/>
    </location>
</feature>
<reference evidence="2 3" key="1">
    <citation type="submission" date="2016-01" db="EMBL/GenBank/DDBJ databases">
        <title>Biosynthesis of antibiotic leucinostatins and their inhibition on Phytophthora in bio-control Purpureocillium lilacinum.</title>
        <authorList>
            <person name="Wang G."/>
            <person name="Liu Z."/>
            <person name="Lin R."/>
            <person name="Li E."/>
            <person name="Mao Z."/>
            <person name="Ling J."/>
            <person name="Yin W."/>
            <person name="Xie B."/>
        </authorList>
    </citation>
    <scope>NUCLEOTIDE SEQUENCE [LARGE SCALE GENOMIC DNA]</scope>
    <source>
        <strain evidence="2">PLBJ-1</strain>
    </source>
</reference>
<feature type="compositionally biased region" description="Low complexity" evidence="1">
    <location>
        <begin position="98"/>
        <end position="107"/>
    </location>
</feature>
<dbReference type="AlphaFoldDB" id="A0A179HDX0"/>
<feature type="compositionally biased region" description="Pro residues" evidence="1">
    <location>
        <begin position="131"/>
        <end position="145"/>
    </location>
</feature>
<sequence>MAALAVPSRRVTTRRFEIGSNDIELRIANLETSTSPASSMSVIIVLSITWRFKRECSRPLEKSTCTPFHRFPHLRCSPQPLLTLIPPKRYRLTATSSRRATPIPSRTAPRRPRRSGPSTLSQTRAVAAPTCPRPRPIAAPPPTCPPSTTRPSSDTPCSSCSACRTTDTRSCATPRRGRAARHRSWEAGTSTSSTNTRPCARAAGPLQSTLCSSRRRWTPPGGRVVASRATGCGRGRCVARVRGMFRGGSRSRRVKPLRMHRVHPAIVFLVTYPKARCGRKRTRSAAVEAAPSSPGRSPAPVTGRR</sequence>
<accession>A0A179HDX0</accession>
<feature type="region of interest" description="Disordered" evidence="1">
    <location>
        <begin position="281"/>
        <end position="305"/>
    </location>
</feature>
<feature type="compositionally biased region" description="Low complexity" evidence="1">
    <location>
        <begin position="289"/>
        <end position="305"/>
    </location>
</feature>